<organism evidence="1 2">
    <name type="scientific">Neodiprion lecontei</name>
    <name type="common">Redheaded pine sawfly</name>
    <dbReference type="NCBI Taxonomy" id="441921"/>
    <lineage>
        <taxon>Eukaryota</taxon>
        <taxon>Metazoa</taxon>
        <taxon>Ecdysozoa</taxon>
        <taxon>Arthropoda</taxon>
        <taxon>Hexapoda</taxon>
        <taxon>Insecta</taxon>
        <taxon>Pterygota</taxon>
        <taxon>Neoptera</taxon>
        <taxon>Endopterygota</taxon>
        <taxon>Hymenoptera</taxon>
        <taxon>Tenthredinoidea</taxon>
        <taxon>Diprionidae</taxon>
        <taxon>Diprioninae</taxon>
        <taxon>Neodiprion</taxon>
    </lineage>
</organism>
<protein>
    <submittedName>
        <fullName evidence="2">Uncharacterized protein LOC124294429</fullName>
    </submittedName>
</protein>
<dbReference type="Proteomes" id="UP000829291">
    <property type="component" value="Chromosome 5"/>
</dbReference>
<dbReference type="PANTHER" id="PTHR47331:SF5">
    <property type="entry name" value="RIBONUCLEASE H"/>
    <property type="match status" value="1"/>
</dbReference>
<dbReference type="PANTHER" id="PTHR47331">
    <property type="entry name" value="PHD-TYPE DOMAIN-CONTAINING PROTEIN"/>
    <property type="match status" value="1"/>
</dbReference>
<dbReference type="SUPFAM" id="SSF56672">
    <property type="entry name" value="DNA/RNA polymerases"/>
    <property type="match status" value="1"/>
</dbReference>
<gene>
    <name evidence="2" type="primary">LOC124294429</name>
</gene>
<dbReference type="GeneID" id="124294429"/>
<proteinExistence type="predicted"/>
<name>A0ABM3G518_NEOLC</name>
<keyword evidence="1" id="KW-1185">Reference proteome</keyword>
<accession>A0ABM3G518</accession>
<reference evidence="2" key="1">
    <citation type="submission" date="2025-08" db="UniProtKB">
        <authorList>
            <consortium name="RefSeq"/>
        </authorList>
    </citation>
    <scope>IDENTIFICATION</scope>
    <source>
        <tissue evidence="2">Thorax and Abdomen</tissue>
    </source>
</reference>
<evidence type="ECO:0000313" key="2">
    <source>
        <dbReference type="RefSeq" id="XP_046595365.1"/>
    </source>
</evidence>
<dbReference type="InterPro" id="IPR043502">
    <property type="entry name" value="DNA/RNA_pol_sf"/>
</dbReference>
<evidence type="ECO:0000313" key="1">
    <source>
        <dbReference type="Proteomes" id="UP000829291"/>
    </source>
</evidence>
<dbReference type="RefSeq" id="XP_046595365.1">
    <property type="nucleotide sequence ID" value="XM_046739409.1"/>
</dbReference>
<sequence length="184" mass="21056">MALKSLSGMQRRLSRDARLAEAYGSFMRNYERLGHMTRVPALEIRCEDAWYLPHHAVIQASGDKWKLRVVFDASRTTREGHCLNNFLWSGPPLQSDLSLILSNWRKYRFAFIVDMVRVFRRALVVREDRDLQRGVWATIADAGPVDYRLNAVACGTTCAPYLAIRTFLQFVTDEGVDFPLGAMV</sequence>